<sequence length="308" mass="35694">MTQAHLDTLLDLFQLSIIALDIEDVRTVLAESSAKGYDWDRKKIENQQADDIIEDEVVTKEGYISYLKENIKISDKSDFYDVKSKKSLLSVKYDEMPFEISGTTDVVIAKKSNANAHTLSHGIQAGIELKKQIKDIDIPQAIGQLLTANIRSNEAVFIVLTNLNEEWIFFWLKDVEGKLNIMQFRVNINIAIPIIERAFSQYDDSLLASRKSFNFRQYMRVGDVSKVRIEEEKTKESMDDNHGLELFLNRSKVHLEFKDDVANMEDAYDVMTEEEICDWKIRRVIRLLGETPYFQSFKSNNNYVDMYS</sequence>
<evidence type="ECO:0000313" key="2">
    <source>
        <dbReference type="Proteomes" id="UP000022910"/>
    </source>
</evidence>
<evidence type="ECO:0000313" key="1">
    <source>
        <dbReference type="EMBL" id="EXX66174.1"/>
    </source>
</evidence>
<accession>A0A015KFH6</accession>
<dbReference type="HOGENOM" id="CLU_903585_0_0_1"/>
<dbReference type="AlphaFoldDB" id="A0A015KFH6"/>
<gene>
    <name evidence="1" type="ORF">RirG_126380</name>
</gene>
<organism evidence="1 2">
    <name type="scientific">Rhizophagus irregularis (strain DAOM 197198w)</name>
    <name type="common">Glomus intraradices</name>
    <dbReference type="NCBI Taxonomy" id="1432141"/>
    <lineage>
        <taxon>Eukaryota</taxon>
        <taxon>Fungi</taxon>
        <taxon>Fungi incertae sedis</taxon>
        <taxon>Mucoromycota</taxon>
        <taxon>Glomeromycotina</taxon>
        <taxon>Glomeromycetes</taxon>
        <taxon>Glomerales</taxon>
        <taxon>Glomeraceae</taxon>
        <taxon>Rhizophagus</taxon>
    </lineage>
</organism>
<dbReference type="EMBL" id="JEMT01019429">
    <property type="protein sequence ID" value="EXX66174.1"/>
    <property type="molecule type" value="Genomic_DNA"/>
</dbReference>
<dbReference type="OrthoDB" id="2435285at2759"/>
<evidence type="ECO:0008006" key="3">
    <source>
        <dbReference type="Google" id="ProtNLM"/>
    </source>
</evidence>
<name>A0A015KFH6_RHIIW</name>
<reference evidence="1 2" key="1">
    <citation type="submission" date="2014-02" db="EMBL/GenBank/DDBJ databases">
        <title>Single nucleus genome sequencing reveals high similarity among nuclei of an endomycorrhizal fungus.</title>
        <authorList>
            <person name="Lin K."/>
            <person name="Geurts R."/>
            <person name="Zhang Z."/>
            <person name="Limpens E."/>
            <person name="Saunders D.G."/>
            <person name="Mu D."/>
            <person name="Pang E."/>
            <person name="Cao H."/>
            <person name="Cha H."/>
            <person name="Lin T."/>
            <person name="Zhou Q."/>
            <person name="Shang Y."/>
            <person name="Li Y."/>
            <person name="Ivanov S."/>
            <person name="Sharma T."/>
            <person name="Velzen R.V."/>
            <person name="Ruijter N.D."/>
            <person name="Aanen D.K."/>
            <person name="Win J."/>
            <person name="Kamoun S."/>
            <person name="Bisseling T."/>
            <person name="Huang S."/>
        </authorList>
    </citation>
    <scope>NUCLEOTIDE SEQUENCE [LARGE SCALE GENOMIC DNA]</scope>
    <source>
        <strain evidence="2">DAOM197198w</strain>
    </source>
</reference>
<proteinExistence type="predicted"/>
<dbReference type="Proteomes" id="UP000022910">
    <property type="component" value="Unassembled WGS sequence"/>
</dbReference>
<protein>
    <recommendedName>
        <fullName evidence="3">Crinkler family protein</fullName>
    </recommendedName>
</protein>
<keyword evidence="2" id="KW-1185">Reference proteome</keyword>
<comment type="caution">
    <text evidence="1">The sequence shown here is derived from an EMBL/GenBank/DDBJ whole genome shotgun (WGS) entry which is preliminary data.</text>
</comment>